<evidence type="ECO:0000313" key="3">
    <source>
        <dbReference type="EMBL" id="BFF91829.1"/>
    </source>
</evidence>
<feature type="compositionally biased region" description="Basic and acidic residues" evidence="2">
    <location>
        <begin position="424"/>
        <end position="442"/>
    </location>
</feature>
<feature type="compositionally biased region" description="Low complexity" evidence="2">
    <location>
        <begin position="752"/>
        <end position="764"/>
    </location>
</feature>
<feature type="compositionally biased region" description="Low complexity" evidence="2">
    <location>
        <begin position="153"/>
        <end position="179"/>
    </location>
</feature>
<feature type="region of interest" description="Disordered" evidence="2">
    <location>
        <begin position="296"/>
        <end position="346"/>
    </location>
</feature>
<feature type="compositionally biased region" description="Polar residues" evidence="2">
    <location>
        <begin position="249"/>
        <end position="260"/>
    </location>
</feature>
<feature type="compositionally biased region" description="Low complexity" evidence="2">
    <location>
        <begin position="499"/>
        <end position="510"/>
    </location>
</feature>
<evidence type="ECO:0000313" key="4">
    <source>
        <dbReference type="Proteomes" id="UP001500889"/>
    </source>
</evidence>
<feature type="region of interest" description="Disordered" evidence="2">
    <location>
        <begin position="478"/>
        <end position="612"/>
    </location>
</feature>
<feature type="compositionally biased region" description="Polar residues" evidence="2">
    <location>
        <begin position="696"/>
        <end position="710"/>
    </location>
</feature>
<accession>A0AAU9F2I3</accession>
<feature type="region of interest" description="Disordered" evidence="2">
    <location>
        <begin position="153"/>
        <end position="182"/>
    </location>
</feature>
<dbReference type="Proteomes" id="UP001500889">
    <property type="component" value="Chromosome O"/>
</dbReference>
<feature type="compositionally biased region" description="Basic and acidic residues" evidence="2">
    <location>
        <begin position="41"/>
        <end position="56"/>
    </location>
</feature>
<dbReference type="EMBL" id="AP029263">
    <property type="protein sequence ID" value="BFF91829.1"/>
    <property type="molecule type" value="Genomic_DNA"/>
</dbReference>
<dbReference type="Gene3D" id="1.10.287.1490">
    <property type="match status" value="1"/>
</dbReference>
<feature type="coiled-coil region" evidence="1">
    <location>
        <begin position="1335"/>
        <end position="1432"/>
    </location>
</feature>
<feature type="region of interest" description="Disordered" evidence="2">
    <location>
        <begin position="248"/>
        <end position="280"/>
    </location>
</feature>
<feature type="region of interest" description="Disordered" evidence="2">
    <location>
        <begin position="1"/>
        <end position="104"/>
    </location>
</feature>
<gene>
    <name evidence="3" type="ORF">DMAD_10032</name>
</gene>
<feature type="compositionally biased region" description="Low complexity" evidence="2">
    <location>
        <begin position="368"/>
        <end position="378"/>
    </location>
</feature>
<sequence>MFNLLRRSRQRKLHKSKNNETSDEEDKSNKESSPCPSGSLRHRESERQAKEERSERAQLPAHRRAVIEELEDFADDSDEEQKRRSSPPCVKLAKTAANGRHSEETAAALSPLRSNKRYINNTGQRVVAGAVSSAVLAAAAAAAALDDDPNVAADSPNETASVNANTNANANAKGNGKESASQHIEKVANQLIGNCHSPNIGPLIDGRPSDTVTVVARRERAATNEDATPRKSSSRLSLKSFAALPLALSGSNSNTTNGTLQDLDCETASTPSSVTKKRKTLQKSRDFLSEIFMARGRNHQRQQQQQQQQHQKKQQQQQQVQQGSGKCHTAEEKKSNKRNDNDNSSNHVIDQAALARRLTHLETNSDPATATATATAAASTNSYQMTMSNNRPEKHGQRAEEQQQPESELKRERRSNSAGAAPHQRPERRERHRPSESVENHGRAMARSCSAEPRDASPSRDFIQAANVVEWRRTVARHAEAAEQREQQQQQQPGNATLQQGEQQQQQQQQTSDIIMGQASAKPNETATATATASAHSSRASTPREFRESVVSPPQAPPRHHKSQDAGVPHITVEDCSFESFSSNEEQEEQKEHLEREKEPQEWHKPEPEVYHDFDSGLNIEELNDANIETLEDEVFATDIPSTIYQNANGRPWTRLSHVKLENVQEEAEEDDEEQEEDEDEVDEAVDLEYHHHNPATPSGNSRQSASSERSALKSDSNLSSSYADSGIGVHDEEQQQKMPQQQQAPQPPPRSSSATSATQSLLQQRRDGRSPFTRDGYSTDCEETLLQCDELDDERDLSERLVCIESISLPDVVVESTTASTTTATASTTNGSSNSNLSTEAQININIANGAGGNSLGNVHFIPIHVEGRSRSNSPNKQRSRDDSCLGESLEITEDGSVLNKPARQEHSYETHELRKELKQQKARFNSQLDEAHKNVHQLEAKVGEMHLKIQKLEQELSLKQWNVERLQGELSAAHTDDEYVRKKLKFLEDEKVHLRHKYSEDQDEYRLKYDELEAQYNDLTEKYKQTQGLASSLQTQLAGAQSEAEEWRQQVESIRVELDEQIRILKNALDNSEAERKICEDKWQKEFEMLRTHNREREETLMTDCEWQLRQMQRQCKDKMDKSNYERKQASAKAEELELELQSRRKEAEHLRVCQAQVNSLRGVVGEQEQTIQTLMDRIENLKSDLATANESLEAQIEAVHKIKYQCDNAIYDKERQMIYKIDEVRNEAAAFWENKLYTEMTRLTNELESVYVDERRDALDKLQNEHIEELRALTNRYTANEEELRAEIDELHENLELKKQDFLTLRERSDNALLQTRMHLDRADREYQNAMCREEDRRVELEERLKKEFEEEKTEMEEKFRERLGQVKDEFAKELQLSTQDMVESHRKELDSQKAKLQAERDEALQDLVDRHRAKIAAADERFNDLELRHQRNLKDLKAAYDAEKAALDKRDISNANEIEQLHRKCRCLTNLFEEMRMRYERRDPRAEDLREISELRTRCESQERDLYVLTDRLRDMQNQMSEMQQNGKAGGKSIKKPPPKTLPTSCDVIYEENEERESPEQESGSQEDDEEEEEHEQEPSDTESNHTIEINGKDPHLNEDDAHLITAV</sequence>
<feature type="compositionally biased region" description="Basic and acidic residues" evidence="2">
    <location>
        <begin position="590"/>
        <end position="612"/>
    </location>
</feature>
<protein>
    <submittedName>
        <fullName evidence="3">Myosin-9</fullName>
    </submittedName>
</protein>
<feature type="region of interest" description="Disordered" evidence="2">
    <location>
        <begin position="644"/>
        <end position="778"/>
    </location>
</feature>
<proteinExistence type="predicted"/>
<feature type="compositionally biased region" description="Acidic residues" evidence="2">
    <location>
        <begin position="664"/>
        <end position="687"/>
    </location>
</feature>
<feature type="coiled-coil region" evidence="1">
    <location>
        <begin position="916"/>
        <end position="1084"/>
    </location>
</feature>
<feature type="compositionally biased region" description="Basic residues" evidence="2">
    <location>
        <begin position="1"/>
        <end position="16"/>
    </location>
</feature>
<evidence type="ECO:0000256" key="2">
    <source>
        <dbReference type="SAM" id="MobiDB-lite"/>
    </source>
</evidence>
<organism evidence="3 4">
    <name type="scientific">Drosophila madeirensis</name>
    <name type="common">Fruit fly</name>
    <dbReference type="NCBI Taxonomy" id="30013"/>
    <lineage>
        <taxon>Eukaryota</taxon>
        <taxon>Metazoa</taxon>
        <taxon>Ecdysozoa</taxon>
        <taxon>Arthropoda</taxon>
        <taxon>Hexapoda</taxon>
        <taxon>Insecta</taxon>
        <taxon>Pterygota</taxon>
        <taxon>Neoptera</taxon>
        <taxon>Endopterygota</taxon>
        <taxon>Diptera</taxon>
        <taxon>Brachycera</taxon>
        <taxon>Muscomorpha</taxon>
        <taxon>Ephydroidea</taxon>
        <taxon>Drosophilidae</taxon>
        <taxon>Drosophila</taxon>
        <taxon>Sophophora</taxon>
    </lineage>
</organism>
<feature type="compositionally biased region" description="Low complexity" evidence="2">
    <location>
        <begin position="714"/>
        <end position="726"/>
    </location>
</feature>
<feature type="region of interest" description="Disordered" evidence="2">
    <location>
        <begin position="362"/>
        <end position="461"/>
    </location>
</feature>
<reference evidence="3 4" key="1">
    <citation type="submission" date="2024-02" db="EMBL/GenBank/DDBJ databases">
        <title>A chromosome-level genome assembly of Drosophila madeirensis, a fruit fly species endemic to Madeira island.</title>
        <authorList>
            <person name="Tomihara K."/>
            <person name="Llopart A."/>
            <person name="Yamamoto D."/>
        </authorList>
    </citation>
    <scope>NUCLEOTIDE SEQUENCE [LARGE SCALE GENOMIC DNA]</scope>
    <source>
        <strain evidence="3 4">RF1</strain>
    </source>
</reference>
<feature type="compositionally biased region" description="Low complexity" evidence="2">
    <location>
        <begin position="301"/>
        <end position="322"/>
    </location>
</feature>
<keyword evidence="4" id="KW-1185">Reference proteome</keyword>
<feature type="region of interest" description="Disordered" evidence="2">
    <location>
        <begin position="868"/>
        <end position="887"/>
    </location>
</feature>
<keyword evidence="1" id="KW-0175">Coiled coil</keyword>
<feature type="compositionally biased region" description="Low complexity" evidence="2">
    <location>
        <begin position="526"/>
        <end position="541"/>
    </location>
</feature>
<feature type="compositionally biased region" description="Low complexity" evidence="2">
    <location>
        <begin position="574"/>
        <end position="584"/>
    </location>
</feature>
<name>A0AAU9F2I3_DROMD</name>
<feature type="region of interest" description="Disordered" evidence="2">
    <location>
        <begin position="1526"/>
        <end position="1612"/>
    </location>
</feature>
<evidence type="ECO:0000256" key="1">
    <source>
        <dbReference type="SAM" id="Coils"/>
    </source>
</evidence>
<feature type="coiled-coil region" evidence="1">
    <location>
        <begin position="1266"/>
        <end position="1311"/>
    </location>
</feature>
<feature type="coiled-coil region" evidence="1">
    <location>
        <begin position="1122"/>
        <end position="1201"/>
    </location>
</feature>
<feature type="compositionally biased region" description="Basic and acidic residues" evidence="2">
    <location>
        <begin position="328"/>
        <end position="341"/>
    </location>
</feature>
<feature type="compositionally biased region" description="Acidic residues" evidence="2">
    <location>
        <begin position="68"/>
        <end position="79"/>
    </location>
</feature>
<feature type="compositionally biased region" description="Polar residues" evidence="2">
    <location>
        <begin position="379"/>
        <end position="390"/>
    </location>
</feature>
<feature type="compositionally biased region" description="Basic and acidic residues" evidence="2">
    <location>
        <begin position="1587"/>
        <end position="1612"/>
    </location>
</feature>
<feature type="compositionally biased region" description="Acidic residues" evidence="2">
    <location>
        <begin position="1569"/>
        <end position="1585"/>
    </location>
</feature>
<feature type="compositionally biased region" description="Basic and acidic residues" evidence="2">
    <location>
        <begin position="391"/>
        <end position="415"/>
    </location>
</feature>